<comment type="caution">
    <text evidence="1">The sequence shown here is derived from an EMBL/GenBank/DDBJ whole genome shotgun (WGS) entry which is preliminary data.</text>
</comment>
<dbReference type="Proteomes" id="UP000078287">
    <property type="component" value="Unassembled WGS sequence"/>
</dbReference>
<keyword evidence="2" id="KW-1185">Reference proteome</keyword>
<proteinExistence type="predicted"/>
<evidence type="ECO:0000313" key="1">
    <source>
        <dbReference type="EMBL" id="OAN44299.1"/>
    </source>
</evidence>
<evidence type="ECO:0000313" key="2">
    <source>
        <dbReference type="Proteomes" id="UP000078287"/>
    </source>
</evidence>
<name>A0A178M6B9_9CHLR</name>
<reference evidence="1 2" key="1">
    <citation type="submission" date="2016-04" db="EMBL/GenBank/DDBJ databases">
        <title>Chloroflexus islandicus sp. nov., a thermophilic filamentous anoxygenic phototrophic bacterium from geyser Strokkur (Iceland).</title>
        <authorList>
            <person name="Gaisin V.A."/>
            <person name="Kalashnikov A.M."/>
            <person name="Sukhacheva M.V."/>
            <person name="Grouzdev D.S."/>
            <person name="Ivanov T.M."/>
            <person name="Kuznetsov B."/>
            <person name="Gorlenko V.M."/>
        </authorList>
    </citation>
    <scope>NUCLEOTIDE SEQUENCE [LARGE SCALE GENOMIC DNA]</scope>
    <source>
        <strain evidence="2">isl-2</strain>
    </source>
</reference>
<gene>
    <name evidence="1" type="ORF">A6A03_17265</name>
</gene>
<sequence length="333" mass="36055">MAALNPTVEMASGPRFTIVEFAGTPADWLQRERANATSMAGNTIDESTIRETFIAGQPAIVYQRMVRGTSELTYAIVGLDRDEQERDGQLLITFEAALDSNLAMIAELALAPATAPLPTPAAATTPVEQSAAYQELVQRGQHVLAVAMPSAQTAVIFYAAIGHDKAGQPAPALSPIGVMVLHAQSGSYQRAWQMMSAIESPLAPERMITPWTQRIFDAIDVTGDGQAELVLSGCTGFGNHCSYQATVWSLDGQLLFATQPDRFGGWRLWSDRQTIVTRSGHNIVGQAEAEIHPEQWQIDWYRWDGTTFAHTATKLVPATGDGDGPAMEELETP</sequence>
<dbReference type="EMBL" id="LWQS01000069">
    <property type="protein sequence ID" value="OAN44299.1"/>
    <property type="molecule type" value="Genomic_DNA"/>
</dbReference>
<accession>A0A178M6B9</accession>
<protein>
    <submittedName>
        <fullName evidence="1">Uncharacterized protein</fullName>
    </submittedName>
</protein>
<organism evidence="1 2">
    <name type="scientific">Chloroflexus islandicus</name>
    <dbReference type="NCBI Taxonomy" id="1707952"/>
    <lineage>
        <taxon>Bacteria</taxon>
        <taxon>Bacillati</taxon>
        <taxon>Chloroflexota</taxon>
        <taxon>Chloroflexia</taxon>
        <taxon>Chloroflexales</taxon>
        <taxon>Chloroflexineae</taxon>
        <taxon>Chloroflexaceae</taxon>
        <taxon>Chloroflexus</taxon>
    </lineage>
</organism>
<dbReference type="AlphaFoldDB" id="A0A178M6B9"/>